<keyword evidence="1" id="KW-1133">Transmembrane helix</keyword>
<keyword evidence="1" id="KW-0812">Transmembrane</keyword>
<reference evidence="2 3" key="1">
    <citation type="journal article" date="2019" name="Nat. Med.">
        <title>A library of human gut bacterial isolates paired with longitudinal multiomics data enables mechanistic microbiome research.</title>
        <authorList>
            <person name="Poyet M."/>
            <person name="Groussin M."/>
            <person name="Gibbons S.M."/>
            <person name="Avila-Pacheco J."/>
            <person name="Jiang X."/>
            <person name="Kearney S.M."/>
            <person name="Perrotta A.R."/>
            <person name="Berdy B."/>
            <person name="Zhao S."/>
            <person name="Lieberman T.D."/>
            <person name="Swanson P.K."/>
            <person name="Smith M."/>
            <person name="Roesemann S."/>
            <person name="Alexander J.E."/>
            <person name="Rich S.A."/>
            <person name="Livny J."/>
            <person name="Vlamakis H."/>
            <person name="Clish C."/>
            <person name="Bullock K."/>
            <person name="Deik A."/>
            <person name="Scott J."/>
            <person name="Pierce K.A."/>
            <person name="Xavier R.J."/>
            <person name="Alm E.J."/>
        </authorList>
    </citation>
    <scope>NUCLEOTIDE SEQUENCE [LARGE SCALE GENOMIC DNA]</scope>
    <source>
        <strain evidence="2 3">BIOML-A2</strain>
    </source>
</reference>
<protein>
    <submittedName>
        <fullName evidence="2">Uncharacterized protein</fullName>
    </submittedName>
</protein>
<sequence>MRRFLKYWMIRLLGRGFIILPVRCKLAGLWWCLSLTVICGYAELQQQWPLLVIAANFAGSTFAVMAVFKRQSDK</sequence>
<organism evidence="2 3">
    <name type="scientific">Alistipes shahii</name>
    <dbReference type="NCBI Taxonomy" id="328814"/>
    <lineage>
        <taxon>Bacteria</taxon>
        <taxon>Pseudomonadati</taxon>
        <taxon>Bacteroidota</taxon>
        <taxon>Bacteroidia</taxon>
        <taxon>Bacteroidales</taxon>
        <taxon>Rikenellaceae</taxon>
        <taxon>Alistipes</taxon>
    </lineage>
</organism>
<feature type="transmembrane region" description="Helical" evidence="1">
    <location>
        <begin position="48"/>
        <end position="68"/>
    </location>
</feature>
<evidence type="ECO:0000256" key="1">
    <source>
        <dbReference type="SAM" id="Phobius"/>
    </source>
</evidence>
<keyword evidence="1" id="KW-0472">Membrane</keyword>
<accession>A0A5B3G8M8</accession>
<dbReference type="EMBL" id="VVXK01000011">
    <property type="protein sequence ID" value="KAA2369867.1"/>
    <property type="molecule type" value="Genomic_DNA"/>
</dbReference>
<name>A0A5B3G8M8_9BACT</name>
<evidence type="ECO:0000313" key="2">
    <source>
        <dbReference type="EMBL" id="KAA2369867.1"/>
    </source>
</evidence>
<dbReference type="Proteomes" id="UP000323567">
    <property type="component" value="Unassembled WGS sequence"/>
</dbReference>
<comment type="caution">
    <text evidence="2">The sequence shown here is derived from an EMBL/GenBank/DDBJ whole genome shotgun (WGS) entry which is preliminary data.</text>
</comment>
<gene>
    <name evidence="2" type="ORF">F2Y13_08755</name>
</gene>
<dbReference type="AlphaFoldDB" id="A0A5B3G8M8"/>
<dbReference type="RefSeq" id="WP_149887390.1">
    <property type="nucleotide sequence ID" value="NZ_DBGFVY010000123.1"/>
</dbReference>
<evidence type="ECO:0000313" key="3">
    <source>
        <dbReference type="Proteomes" id="UP000323567"/>
    </source>
</evidence>
<proteinExistence type="predicted"/>